<feature type="transmembrane region" description="Helical" evidence="5">
    <location>
        <begin position="159"/>
        <end position="175"/>
    </location>
</feature>
<organism evidence="6 7">
    <name type="scientific">Catenaria anguillulae PL171</name>
    <dbReference type="NCBI Taxonomy" id="765915"/>
    <lineage>
        <taxon>Eukaryota</taxon>
        <taxon>Fungi</taxon>
        <taxon>Fungi incertae sedis</taxon>
        <taxon>Blastocladiomycota</taxon>
        <taxon>Blastocladiomycetes</taxon>
        <taxon>Blastocladiales</taxon>
        <taxon>Catenariaceae</taxon>
        <taxon>Catenaria</taxon>
    </lineage>
</organism>
<dbReference type="InterPro" id="IPR003689">
    <property type="entry name" value="ZIP"/>
</dbReference>
<feature type="transmembrane region" description="Helical" evidence="5">
    <location>
        <begin position="13"/>
        <end position="32"/>
    </location>
</feature>
<evidence type="ECO:0000256" key="4">
    <source>
        <dbReference type="ARBA" id="ARBA00023136"/>
    </source>
</evidence>
<evidence type="ECO:0000256" key="2">
    <source>
        <dbReference type="ARBA" id="ARBA00022692"/>
    </source>
</evidence>
<evidence type="ECO:0000313" key="6">
    <source>
        <dbReference type="EMBL" id="ORZ40807.1"/>
    </source>
</evidence>
<keyword evidence="7" id="KW-1185">Reference proteome</keyword>
<dbReference type="EMBL" id="MCFL01000002">
    <property type="protein sequence ID" value="ORZ40807.1"/>
    <property type="molecule type" value="Genomic_DNA"/>
</dbReference>
<dbReference type="PANTHER" id="PTHR11040">
    <property type="entry name" value="ZINC/IRON TRANSPORTER"/>
    <property type="match status" value="1"/>
</dbReference>
<sequence>MAEQPHDYDTSKFPLVFLVSLGAGLATGIGAASVRFGSIRNPKFLSGGMALAAGVMLYVSLHEILAESIHEFEAAWPEETHPGGKARSYLFGTLFFFLGAILTVFLDIAVHKFQHAMGVTDEIPTELILPESSDSSIEKGNHKNNEFHPDHPNFSKARLLRTALITGIAISVHNLPEGLATFVSMAKNFSVGAPLAIAIAVHNIPEGIAVAIPILFATGSRMKAFLWGTATGLSEPIGALIGWAILANTATADMSFVYGCLFGIIGGMMTYIAIAELIPTALHYHPNQRTVAITVFAGMLVMAISLVMFQVAEM</sequence>
<dbReference type="GO" id="GO:0005385">
    <property type="term" value="F:zinc ion transmembrane transporter activity"/>
    <property type="evidence" value="ECO:0007669"/>
    <property type="project" value="TreeGrafter"/>
</dbReference>
<feature type="transmembrane region" description="Helical" evidence="5">
    <location>
        <begin position="44"/>
        <end position="61"/>
    </location>
</feature>
<dbReference type="GO" id="GO:0016020">
    <property type="term" value="C:membrane"/>
    <property type="evidence" value="ECO:0007669"/>
    <property type="project" value="UniProtKB-SubCell"/>
</dbReference>
<evidence type="ECO:0000256" key="3">
    <source>
        <dbReference type="ARBA" id="ARBA00022989"/>
    </source>
</evidence>
<accession>A0A1Y2I1S4</accession>
<comment type="subcellular location">
    <subcellularLocation>
        <location evidence="1">Membrane</location>
        <topology evidence="1">Multi-pass membrane protein</topology>
    </subcellularLocation>
</comment>
<proteinExistence type="predicted"/>
<dbReference type="STRING" id="765915.A0A1Y2I1S4"/>
<dbReference type="Proteomes" id="UP000193411">
    <property type="component" value="Unassembled WGS sequence"/>
</dbReference>
<keyword evidence="2 5" id="KW-0812">Transmembrane</keyword>
<evidence type="ECO:0000256" key="5">
    <source>
        <dbReference type="SAM" id="Phobius"/>
    </source>
</evidence>
<gene>
    <name evidence="6" type="ORF">BCR44DRAFT_34841</name>
</gene>
<feature type="transmembrane region" description="Helical" evidence="5">
    <location>
        <begin position="195"/>
        <end position="217"/>
    </location>
</feature>
<dbReference type="PANTHER" id="PTHR11040:SF205">
    <property type="entry name" value="ZINC TRANSPORTER ZUPT"/>
    <property type="match status" value="1"/>
</dbReference>
<feature type="transmembrane region" description="Helical" evidence="5">
    <location>
        <begin position="224"/>
        <end position="244"/>
    </location>
</feature>
<dbReference type="OrthoDB" id="262547at2759"/>
<protein>
    <submittedName>
        <fullName evidence="6">Zinc/iron permease</fullName>
    </submittedName>
</protein>
<keyword evidence="3 5" id="KW-1133">Transmembrane helix</keyword>
<keyword evidence="4 5" id="KW-0472">Membrane</keyword>
<dbReference type="Pfam" id="PF02535">
    <property type="entry name" value="Zip"/>
    <property type="match status" value="1"/>
</dbReference>
<reference evidence="6 7" key="1">
    <citation type="submission" date="2016-07" db="EMBL/GenBank/DDBJ databases">
        <title>Pervasive Adenine N6-methylation of Active Genes in Fungi.</title>
        <authorList>
            <consortium name="DOE Joint Genome Institute"/>
            <person name="Mondo S.J."/>
            <person name="Dannebaum R.O."/>
            <person name="Kuo R.C."/>
            <person name="Labutti K."/>
            <person name="Haridas S."/>
            <person name="Kuo A."/>
            <person name="Salamov A."/>
            <person name="Ahrendt S.R."/>
            <person name="Lipzen A."/>
            <person name="Sullivan W."/>
            <person name="Andreopoulos W.B."/>
            <person name="Clum A."/>
            <person name="Lindquist E."/>
            <person name="Daum C."/>
            <person name="Ramamoorthy G.K."/>
            <person name="Gryganskyi A."/>
            <person name="Culley D."/>
            <person name="Magnuson J.K."/>
            <person name="James T.Y."/>
            <person name="O'Malley M.A."/>
            <person name="Stajich J.E."/>
            <person name="Spatafora J.W."/>
            <person name="Visel A."/>
            <person name="Grigoriev I.V."/>
        </authorList>
    </citation>
    <scope>NUCLEOTIDE SEQUENCE [LARGE SCALE GENOMIC DNA]</scope>
    <source>
        <strain evidence="6 7">PL171</strain>
    </source>
</reference>
<name>A0A1Y2I1S4_9FUNG</name>
<dbReference type="AlphaFoldDB" id="A0A1Y2I1S4"/>
<feature type="transmembrane region" description="Helical" evidence="5">
    <location>
        <begin position="290"/>
        <end position="312"/>
    </location>
</feature>
<evidence type="ECO:0000256" key="1">
    <source>
        <dbReference type="ARBA" id="ARBA00004141"/>
    </source>
</evidence>
<feature type="transmembrane region" description="Helical" evidence="5">
    <location>
        <begin position="89"/>
        <end position="110"/>
    </location>
</feature>
<evidence type="ECO:0000313" key="7">
    <source>
        <dbReference type="Proteomes" id="UP000193411"/>
    </source>
</evidence>
<feature type="transmembrane region" description="Helical" evidence="5">
    <location>
        <begin position="256"/>
        <end position="278"/>
    </location>
</feature>
<comment type="caution">
    <text evidence="6">The sequence shown here is derived from an EMBL/GenBank/DDBJ whole genome shotgun (WGS) entry which is preliminary data.</text>
</comment>